<feature type="compositionally biased region" description="Polar residues" evidence="5">
    <location>
        <begin position="44"/>
        <end position="57"/>
    </location>
</feature>
<sequence length="598" mass="66193">MLQKNATTGQVAGGESSTTPSPDSNSVPNLEAVEENRPKEEDMNTSNGTSSQQSPQQPKRILKSNDTDVRQLLAFSLPSRTKWGYLVIIFLVQVSMNFNTTLYSNGISGMSQEFRISEDTARWGAAAFLIAYAFGCELWAPWSEEYGRRIVLQLSLGLVNVFGILVTFAPNFQSVLIGRTFGGLMTAGGSVTLAVIADLFHHNDPWFQYATLFIVAASVGGSILGPLVGAPVEMKLNWRWCMGIQVIFGVVVQLLHLIFVKETRATVILNRAAKRMRSRGKDVYGPGELGHKRVDWREFATIWMRPFRFFLTEPIVLALSLLSGFSDALIFMFIQSFTFIYPTQWGFGTLAMSATFVPLFVGYVIAYISFLPAIRRNIHMRKRDPSNQHALYEDRLWWLLYTAPGLPIGLLIFAFTTGLHVHWIGSMVATCLIGITNFAIYMATIDYMLRAYGPYAASATGGNGWARDFLAGVLTPVAIPMYRNLGIFNATMTLFGIACALTVGVYFTYYYGPTLREKSKFAQSLAEEEKNFPQGVVDYVPDLSGSRAGSRRVTPAGSRANSPPRRAPGPAPDARRNSMATARHAVSDFLTVPLGHHR</sequence>
<evidence type="ECO:0000313" key="9">
    <source>
        <dbReference type="Proteomes" id="UP000012174"/>
    </source>
</evidence>
<proteinExistence type="predicted"/>
<feature type="transmembrane region" description="Helical" evidence="6">
    <location>
        <begin position="421"/>
        <end position="443"/>
    </location>
</feature>
<evidence type="ECO:0000259" key="7">
    <source>
        <dbReference type="PROSITE" id="PS50850"/>
    </source>
</evidence>
<dbReference type="KEGG" id="ela:UCREL1_3376"/>
<feature type="transmembrane region" description="Helical" evidence="6">
    <location>
        <begin position="209"/>
        <end position="230"/>
    </location>
</feature>
<comment type="subcellular location">
    <subcellularLocation>
        <location evidence="1">Membrane</location>
        <topology evidence="1">Multi-pass membrane protein</topology>
    </subcellularLocation>
</comment>
<evidence type="ECO:0000256" key="6">
    <source>
        <dbReference type="SAM" id="Phobius"/>
    </source>
</evidence>
<organism evidence="8 9">
    <name type="scientific">Eutypa lata (strain UCR-EL1)</name>
    <name type="common">Grapevine dieback disease fungus</name>
    <name type="synonym">Eutypa armeniacae</name>
    <dbReference type="NCBI Taxonomy" id="1287681"/>
    <lineage>
        <taxon>Eukaryota</taxon>
        <taxon>Fungi</taxon>
        <taxon>Dikarya</taxon>
        <taxon>Ascomycota</taxon>
        <taxon>Pezizomycotina</taxon>
        <taxon>Sordariomycetes</taxon>
        <taxon>Xylariomycetidae</taxon>
        <taxon>Xylariales</taxon>
        <taxon>Diatrypaceae</taxon>
        <taxon>Eutypa</taxon>
    </lineage>
</organism>
<feature type="transmembrane region" description="Helical" evidence="6">
    <location>
        <begin position="176"/>
        <end position="197"/>
    </location>
</feature>
<evidence type="ECO:0000256" key="4">
    <source>
        <dbReference type="ARBA" id="ARBA00023136"/>
    </source>
</evidence>
<accession>M7TSG5</accession>
<dbReference type="PROSITE" id="PS50850">
    <property type="entry name" value="MFS"/>
    <property type="match status" value="1"/>
</dbReference>
<feature type="transmembrane region" description="Helical" evidence="6">
    <location>
        <begin position="488"/>
        <end position="511"/>
    </location>
</feature>
<evidence type="ECO:0000256" key="2">
    <source>
        <dbReference type="ARBA" id="ARBA00022692"/>
    </source>
</evidence>
<feature type="region of interest" description="Disordered" evidence="5">
    <location>
        <begin position="543"/>
        <end position="579"/>
    </location>
</feature>
<feature type="region of interest" description="Disordered" evidence="5">
    <location>
        <begin position="1"/>
        <end position="60"/>
    </location>
</feature>
<gene>
    <name evidence="8" type="ORF">UCREL1_3376</name>
</gene>
<dbReference type="GO" id="GO:0005886">
    <property type="term" value="C:plasma membrane"/>
    <property type="evidence" value="ECO:0007669"/>
    <property type="project" value="TreeGrafter"/>
</dbReference>
<keyword evidence="3 6" id="KW-1133">Transmembrane helix</keyword>
<dbReference type="PANTHER" id="PTHR23502">
    <property type="entry name" value="MAJOR FACILITATOR SUPERFAMILY"/>
    <property type="match status" value="1"/>
</dbReference>
<evidence type="ECO:0000313" key="8">
    <source>
        <dbReference type="EMBL" id="EMR69590.1"/>
    </source>
</evidence>
<dbReference type="eggNOG" id="KOG0255">
    <property type="taxonomic scope" value="Eukaryota"/>
</dbReference>
<dbReference type="OrthoDB" id="5376138at2759"/>
<dbReference type="InterPro" id="IPR011701">
    <property type="entry name" value="MFS"/>
</dbReference>
<evidence type="ECO:0000256" key="3">
    <source>
        <dbReference type="ARBA" id="ARBA00022989"/>
    </source>
</evidence>
<dbReference type="InterPro" id="IPR036259">
    <property type="entry name" value="MFS_trans_sf"/>
</dbReference>
<dbReference type="Proteomes" id="UP000012174">
    <property type="component" value="Unassembled WGS sequence"/>
</dbReference>
<feature type="transmembrane region" description="Helical" evidence="6">
    <location>
        <begin position="242"/>
        <end position="260"/>
    </location>
</feature>
<feature type="domain" description="Major facilitator superfamily (MFS) profile" evidence="7">
    <location>
        <begin position="85"/>
        <end position="516"/>
    </location>
</feature>
<keyword evidence="4 6" id="KW-0472">Membrane</keyword>
<dbReference type="FunFam" id="1.20.1250.20:FF:000088">
    <property type="entry name" value="MFS multidrug transporter, putative"/>
    <property type="match status" value="1"/>
</dbReference>
<reference evidence="9" key="1">
    <citation type="journal article" date="2013" name="Genome Announc.">
        <title>Draft genome sequence of the grapevine dieback fungus Eutypa lata UCR-EL1.</title>
        <authorList>
            <person name="Blanco-Ulate B."/>
            <person name="Rolshausen P.E."/>
            <person name="Cantu D."/>
        </authorList>
    </citation>
    <scope>NUCLEOTIDE SEQUENCE [LARGE SCALE GENOMIC DNA]</scope>
    <source>
        <strain evidence="9">UCR-EL1</strain>
    </source>
</reference>
<protein>
    <submittedName>
        <fullName evidence="8">Putative mfs multidrug protein</fullName>
    </submittedName>
</protein>
<name>M7TSG5_EUTLA</name>
<feature type="compositionally biased region" description="Polar residues" evidence="5">
    <location>
        <begin position="1"/>
        <end position="28"/>
    </location>
</feature>
<dbReference type="GO" id="GO:0022857">
    <property type="term" value="F:transmembrane transporter activity"/>
    <property type="evidence" value="ECO:0007669"/>
    <property type="project" value="InterPro"/>
</dbReference>
<dbReference type="SUPFAM" id="SSF103473">
    <property type="entry name" value="MFS general substrate transporter"/>
    <property type="match status" value="1"/>
</dbReference>
<evidence type="ECO:0000256" key="5">
    <source>
        <dbReference type="SAM" id="MobiDB-lite"/>
    </source>
</evidence>
<evidence type="ECO:0000256" key="1">
    <source>
        <dbReference type="ARBA" id="ARBA00004141"/>
    </source>
</evidence>
<dbReference type="Gene3D" id="1.20.1250.20">
    <property type="entry name" value="MFS general substrate transporter like domains"/>
    <property type="match status" value="1"/>
</dbReference>
<dbReference type="PANTHER" id="PTHR23502:SF13">
    <property type="entry name" value="MULTIDRUG TRANSPORTER, PUTATIVE (AFU_ORTHOLOGUE AFUA_2G12550)-RELATED"/>
    <property type="match status" value="1"/>
</dbReference>
<keyword evidence="9" id="KW-1185">Reference proteome</keyword>
<feature type="transmembrane region" description="Helical" evidence="6">
    <location>
        <begin position="347"/>
        <end position="374"/>
    </location>
</feature>
<dbReference type="Pfam" id="PF07690">
    <property type="entry name" value="MFS_1"/>
    <property type="match status" value="1"/>
</dbReference>
<feature type="transmembrane region" description="Helical" evidence="6">
    <location>
        <begin position="315"/>
        <end position="341"/>
    </location>
</feature>
<dbReference type="EMBL" id="KB706050">
    <property type="protein sequence ID" value="EMR69590.1"/>
    <property type="molecule type" value="Genomic_DNA"/>
</dbReference>
<feature type="transmembrane region" description="Helical" evidence="6">
    <location>
        <begin position="123"/>
        <end position="143"/>
    </location>
</feature>
<feature type="compositionally biased region" description="Low complexity" evidence="5">
    <location>
        <begin position="555"/>
        <end position="564"/>
    </location>
</feature>
<keyword evidence="2 6" id="KW-0812">Transmembrane</keyword>
<feature type="transmembrane region" description="Helical" evidence="6">
    <location>
        <begin position="395"/>
        <end position="415"/>
    </location>
</feature>
<dbReference type="InterPro" id="IPR020846">
    <property type="entry name" value="MFS_dom"/>
</dbReference>
<feature type="transmembrane region" description="Helical" evidence="6">
    <location>
        <begin position="150"/>
        <end position="170"/>
    </location>
</feature>
<feature type="transmembrane region" description="Helical" evidence="6">
    <location>
        <begin position="83"/>
        <end position="103"/>
    </location>
</feature>
<dbReference type="HOGENOM" id="CLU_008455_0_3_1"/>
<dbReference type="AlphaFoldDB" id="M7TSG5"/>